<evidence type="ECO:0000256" key="1">
    <source>
        <dbReference type="SAM" id="MobiDB-lite"/>
    </source>
</evidence>
<organism evidence="3 5">
    <name type="scientific">Arctia plantaginis</name>
    <name type="common">Wood tiger moth</name>
    <name type="synonym">Phalaena plantaginis</name>
    <dbReference type="NCBI Taxonomy" id="874455"/>
    <lineage>
        <taxon>Eukaryota</taxon>
        <taxon>Metazoa</taxon>
        <taxon>Ecdysozoa</taxon>
        <taxon>Arthropoda</taxon>
        <taxon>Hexapoda</taxon>
        <taxon>Insecta</taxon>
        <taxon>Pterygota</taxon>
        <taxon>Neoptera</taxon>
        <taxon>Endopterygota</taxon>
        <taxon>Lepidoptera</taxon>
        <taxon>Glossata</taxon>
        <taxon>Ditrysia</taxon>
        <taxon>Noctuoidea</taxon>
        <taxon>Erebidae</taxon>
        <taxon>Arctiinae</taxon>
        <taxon>Arctia</taxon>
    </lineage>
</organism>
<dbReference type="Proteomes" id="UP000494256">
    <property type="component" value="Unassembled WGS sequence"/>
</dbReference>
<evidence type="ECO:0000313" key="3">
    <source>
        <dbReference type="EMBL" id="CAB3247900.1"/>
    </source>
</evidence>
<name>A0A8S1AQ15_ARCPL</name>
<reference evidence="4 5" key="1">
    <citation type="submission" date="2020-04" db="EMBL/GenBank/DDBJ databases">
        <authorList>
            <person name="Wallbank WR R."/>
            <person name="Pardo Diaz C."/>
            <person name="Kozak K."/>
            <person name="Martin S."/>
            <person name="Jiggins C."/>
            <person name="Moest M."/>
            <person name="Warren A I."/>
            <person name="Byers J.R.P. K."/>
            <person name="Montejo-Kovacevich G."/>
            <person name="Yen C E."/>
        </authorList>
    </citation>
    <scope>NUCLEOTIDE SEQUENCE [LARGE SCALE GENOMIC DNA]</scope>
</reference>
<feature type="region of interest" description="Disordered" evidence="1">
    <location>
        <begin position="41"/>
        <end position="67"/>
    </location>
</feature>
<accession>A0A8S1AQ15</accession>
<comment type="caution">
    <text evidence="3">The sequence shown here is derived from an EMBL/GenBank/DDBJ whole genome shotgun (WGS) entry which is preliminary data.</text>
</comment>
<dbReference type="EMBL" id="CADEBD010000337">
    <property type="protein sequence ID" value="CAB3247900.1"/>
    <property type="molecule type" value="Genomic_DNA"/>
</dbReference>
<evidence type="ECO:0000313" key="2">
    <source>
        <dbReference type="EMBL" id="CAB3223359.1"/>
    </source>
</evidence>
<dbReference type="Proteomes" id="UP000494106">
    <property type="component" value="Unassembled WGS sequence"/>
</dbReference>
<feature type="compositionally biased region" description="Basic and acidic residues" evidence="1">
    <location>
        <begin position="54"/>
        <end position="67"/>
    </location>
</feature>
<keyword evidence="4" id="KW-1185">Reference proteome</keyword>
<sequence>MNEYVVYGVKYVGMNIRSSSHVVQQLSTLGRRHRQAVADGGQLAGLTTQPRGASADRKFDARSSAHM</sequence>
<dbReference type="EMBL" id="CADEBC010000135">
    <property type="protein sequence ID" value="CAB3223359.1"/>
    <property type="molecule type" value="Genomic_DNA"/>
</dbReference>
<dbReference type="AlphaFoldDB" id="A0A8S1AQ15"/>
<gene>
    <name evidence="3" type="ORF">APLA_LOCUS12196</name>
    <name evidence="2" type="ORF">APLA_LOCUS1593</name>
</gene>
<proteinExistence type="predicted"/>
<evidence type="ECO:0000313" key="4">
    <source>
        <dbReference type="Proteomes" id="UP000494106"/>
    </source>
</evidence>
<protein>
    <submittedName>
        <fullName evidence="3">Uncharacterized protein</fullName>
    </submittedName>
</protein>
<evidence type="ECO:0000313" key="5">
    <source>
        <dbReference type="Proteomes" id="UP000494256"/>
    </source>
</evidence>